<dbReference type="Proteomes" id="UP000799750">
    <property type="component" value="Unassembled WGS sequence"/>
</dbReference>
<sequence>MSSSNTSASPTSPFAATSNAGTARRSGAGQRRTSSSGYSVGSSGVPRMSSSDNPDTSTEVQGASSDAQDKNRPNLGKHQVDDDTDENLDRHPKKKAKSAHTGGPISLGDKYGDKDGDSSMEDVVPEKKGGSLLQRLNASKRTTAKYSKKAASDTKAVARPAVQPKKDLPVEEDSEMEYVPEKEDEDHDAPHLAVPGPPRQKAAAKGANKRKGRGPRGYVRTPFAMPREDGGPKDVSTWMAHFPKGRLTEAIKSRGFWDEIEVRSPNPTCKQLAEALLTWDIAMLKGEIREEILLHGADHVHDGRKDEKSLGEMLSELPPDEEPEQEEEEEEQEQEEENESSDEPMPEPFEGPDDEEVEPPMPSSEAQVQRNQASATNRATRSRPIPRMPLKIYPMRTVVKQVKTVVNGRIYEINTMRSGHHEVKTVANGRKYTTDFQNWETERIVCPEVWMANEFSNLIALSERMEKRKAAANAGKSKQSSQRKPRDWSKFRGYRCMTAPCWLKLSAKELLDAADKRLHKSRLEKLSHEELPYVLAKQELELRRTLADRKPTPDRIKNVELAQRDYDEAIEAREKSQADPLGSVYDWRQGMPAPTEDLNEGLEDDMLAAFGANTELEQKGSPGPLFEDPEEEL</sequence>
<feature type="compositionally biased region" description="Acidic residues" evidence="1">
    <location>
        <begin position="170"/>
        <end position="187"/>
    </location>
</feature>
<feature type="compositionally biased region" description="Polar residues" evidence="1">
    <location>
        <begin position="48"/>
        <end position="66"/>
    </location>
</feature>
<keyword evidence="3" id="KW-1185">Reference proteome</keyword>
<feature type="compositionally biased region" description="Polar residues" evidence="1">
    <location>
        <begin position="364"/>
        <end position="379"/>
    </location>
</feature>
<feature type="compositionally biased region" description="Acidic residues" evidence="1">
    <location>
        <begin position="318"/>
        <end position="358"/>
    </location>
</feature>
<feature type="region of interest" description="Disordered" evidence="1">
    <location>
        <begin position="1"/>
        <end position="232"/>
    </location>
</feature>
<accession>A0A6A6R6F4</accession>
<dbReference type="AlphaFoldDB" id="A0A6A6R6F4"/>
<dbReference type="OrthoDB" id="10540504at2759"/>
<feature type="compositionally biased region" description="Low complexity" evidence="1">
    <location>
        <begin position="1"/>
        <end position="20"/>
    </location>
</feature>
<name>A0A6A6R6F4_9PEZI</name>
<gene>
    <name evidence="2" type="ORF">BU16DRAFT_601429</name>
</gene>
<organism evidence="2 3">
    <name type="scientific">Lophium mytilinum</name>
    <dbReference type="NCBI Taxonomy" id="390894"/>
    <lineage>
        <taxon>Eukaryota</taxon>
        <taxon>Fungi</taxon>
        <taxon>Dikarya</taxon>
        <taxon>Ascomycota</taxon>
        <taxon>Pezizomycotina</taxon>
        <taxon>Dothideomycetes</taxon>
        <taxon>Pleosporomycetidae</taxon>
        <taxon>Mytilinidiales</taxon>
        <taxon>Mytilinidiaceae</taxon>
        <taxon>Lophium</taxon>
    </lineage>
</organism>
<protein>
    <submittedName>
        <fullName evidence="2">Uncharacterized protein</fullName>
    </submittedName>
</protein>
<evidence type="ECO:0000313" key="3">
    <source>
        <dbReference type="Proteomes" id="UP000799750"/>
    </source>
</evidence>
<evidence type="ECO:0000313" key="2">
    <source>
        <dbReference type="EMBL" id="KAF2499934.1"/>
    </source>
</evidence>
<evidence type="ECO:0000256" key="1">
    <source>
        <dbReference type="SAM" id="MobiDB-lite"/>
    </source>
</evidence>
<feature type="region of interest" description="Disordered" evidence="1">
    <location>
        <begin position="612"/>
        <end position="633"/>
    </location>
</feature>
<reference evidence="2" key="1">
    <citation type="journal article" date="2020" name="Stud. Mycol.">
        <title>101 Dothideomycetes genomes: a test case for predicting lifestyles and emergence of pathogens.</title>
        <authorList>
            <person name="Haridas S."/>
            <person name="Albert R."/>
            <person name="Binder M."/>
            <person name="Bloem J."/>
            <person name="Labutti K."/>
            <person name="Salamov A."/>
            <person name="Andreopoulos B."/>
            <person name="Baker S."/>
            <person name="Barry K."/>
            <person name="Bills G."/>
            <person name="Bluhm B."/>
            <person name="Cannon C."/>
            <person name="Castanera R."/>
            <person name="Culley D."/>
            <person name="Daum C."/>
            <person name="Ezra D."/>
            <person name="Gonzalez J."/>
            <person name="Henrissat B."/>
            <person name="Kuo A."/>
            <person name="Liang C."/>
            <person name="Lipzen A."/>
            <person name="Lutzoni F."/>
            <person name="Magnuson J."/>
            <person name="Mondo S."/>
            <person name="Nolan M."/>
            <person name="Ohm R."/>
            <person name="Pangilinan J."/>
            <person name="Park H.-J."/>
            <person name="Ramirez L."/>
            <person name="Alfaro M."/>
            <person name="Sun H."/>
            <person name="Tritt A."/>
            <person name="Yoshinaga Y."/>
            <person name="Zwiers L.-H."/>
            <person name="Turgeon B."/>
            <person name="Goodwin S."/>
            <person name="Spatafora J."/>
            <person name="Crous P."/>
            <person name="Grigoriev I."/>
        </authorList>
    </citation>
    <scope>NUCLEOTIDE SEQUENCE</scope>
    <source>
        <strain evidence="2">CBS 269.34</strain>
    </source>
</reference>
<dbReference type="EMBL" id="MU004183">
    <property type="protein sequence ID" value="KAF2499934.1"/>
    <property type="molecule type" value="Genomic_DNA"/>
</dbReference>
<feature type="region of interest" description="Disordered" evidence="1">
    <location>
        <begin position="314"/>
        <end position="387"/>
    </location>
</feature>
<feature type="compositionally biased region" description="Low complexity" evidence="1">
    <location>
        <begin position="34"/>
        <end position="45"/>
    </location>
</feature>
<proteinExistence type="predicted"/>